<dbReference type="Proteomes" id="UP000001055">
    <property type="component" value="Unassembled WGS sequence"/>
</dbReference>
<name>Q0U1J6_PHANO</name>
<evidence type="ECO:0000313" key="1">
    <source>
        <dbReference type="EMBL" id="EAT78249.1"/>
    </source>
</evidence>
<dbReference type="HOGENOM" id="CLU_2373503_0_0_1"/>
<protein>
    <submittedName>
        <fullName evidence="1">Uncharacterized protein</fullName>
    </submittedName>
</protein>
<evidence type="ECO:0000313" key="2">
    <source>
        <dbReference type="Proteomes" id="UP000001055"/>
    </source>
</evidence>
<dbReference type="KEGG" id="pno:SNOG_14378"/>
<dbReference type="GeneID" id="5981490"/>
<accession>Q0U1J6</accession>
<reference evidence="2" key="1">
    <citation type="journal article" date="2007" name="Plant Cell">
        <title>Dothideomycete-plant interactions illuminated by genome sequencing and EST analysis of the wheat pathogen Stagonospora nodorum.</title>
        <authorList>
            <person name="Hane J.K."/>
            <person name="Lowe R.G."/>
            <person name="Solomon P.S."/>
            <person name="Tan K.C."/>
            <person name="Schoch C.L."/>
            <person name="Spatafora J.W."/>
            <person name="Crous P.W."/>
            <person name="Kodira C."/>
            <person name="Birren B.W."/>
            <person name="Galagan J.E."/>
            <person name="Torriani S.F."/>
            <person name="McDonald B.A."/>
            <person name="Oliver R.P."/>
        </authorList>
    </citation>
    <scope>NUCLEOTIDE SEQUENCE [LARGE SCALE GENOMIC DNA]</scope>
    <source>
        <strain evidence="2">SN15 / ATCC MYA-4574 / FGSC 10173</strain>
    </source>
</reference>
<proteinExistence type="predicted"/>
<gene>
    <name evidence="1" type="ORF">SNOG_14378</name>
</gene>
<dbReference type="AlphaFoldDB" id="Q0U1J6"/>
<dbReference type="RefSeq" id="XP_001804566.1">
    <property type="nucleotide sequence ID" value="XM_001804514.1"/>
</dbReference>
<organism evidence="1 2">
    <name type="scientific">Phaeosphaeria nodorum (strain SN15 / ATCC MYA-4574 / FGSC 10173)</name>
    <name type="common">Glume blotch fungus</name>
    <name type="synonym">Parastagonospora nodorum</name>
    <dbReference type="NCBI Taxonomy" id="321614"/>
    <lineage>
        <taxon>Eukaryota</taxon>
        <taxon>Fungi</taxon>
        <taxon>Dikarya</taxon>
        <taxon>Ascomycota</taxon>
        <taxon>Pezizomycotina</taxon>
        <taxon>Dothideomycetes</taxon>
        <taxon>Pleosporomycetidae</taxon>
        <taxon>Pleosporales</taxon>
        <taxon>Pleosporineae</taxon>
        <taxon>Phaeosphaeriaceae</taxon>
        <taxon>Parastagonospora</taxon>
    </lineage>
</organism>
<dbReference type="InParanoid" id="Q0U1J6"/>
<sequence length="95" mass="10395">MVAKVFTSEKASNQSRTSAWFGLVFLMPYSTPLALRPSRVSSRRGGHVPSSLRIAPGSSLRKSLLLQVQPHSPPTEIARACMTSLVSKTSRRDVQ</sequence>
<dbReference type="EMBL" id="CH445355">
    <property type="protein sequence ID" value="EAT78249.1"/>
    <property type="molecule type" value="Genomic_DNA"/>
</dbReference>